<dbReference type="GO" id="GO:0016787">
    <property type="term" value="F:hydrolase activity"/>
    <property type="evidence" value="ECO:0007669"/>
    <property type="project" value="UniProtKB-KW"/>
</dbReference>
<reference evidence="2" key="1">
    <citation type="submission" date="2018-06" db="EMBL/GenBank/DDBJ databases">
        <authorList>
            <consortium name="Pathogen Informatics"/>
        </authorList>
    </citation>
    <scope>NUCLEOTIDE SEQUENCE [LARGE SCALE GENOMIC DNA]</scope>
    <source>
        <strain evidence="2">NCTC10132</strain>
    </source>
</reference>
<dbReference type="AlphaFoldDB" id="A0A3B0Q5N3"/>
<proteinExistence type="predicted"/>
<protein>
    <submittedName>
        <fullName evidence="1">Cof-like hydrolase</fullName>
    </submittedName>
</protein>
<dbReference type="EMBL" id="LS991951">
    <property type="protein sequence ID" value="SYV98026.1"/>
    <property type="molecule type" value="Genomic_DNA"/>
</dbReference>
<organism evidence="1 2">
    <name type="scientific">Mycoplasmopsis edwardii</name>
    <dbReference type="NCBI Taxonomy" id="53558"/>
    <lineage>
        <taxon>Bacteria</taxon>
        <taxon>Bacillati</taxon>
        <taxon>Mycoplasmatota</taxon>
        <taxon>Mycoplasmoidales</taxon>
        <taxon>Metamycoplasmataceae</taxon>
        <taxon>Mycoplasmopsis</taxon>
    </lineage>
</organism>
<keyword evidence="2" id="KW-1185">Reference proteome</keyword>
<name>A0A3B0Q5N3_9BACT</name>
<evidence type="ECO:0000313" key="2">
    <source>
        <dbReference type="Proteomes" id="UP000257559"/>
    </source>
</evidence>
<keyword evidence="1" id="KW-0378">Hydrolase</keyword>
<dbReference type="Proteomes" id="UP000257559">
    <property type="component" value="Chromosome"/>
</dbReference>
<dbReference type="InterPro" id="IPR023214">
    <property type="entry name" value="HAD_sf"/>
</dbReference>
<gene>
    <name evidence="1" type="ORF">NCTC10132_01398</name>
</gene>
<sequence>MEKERYLFAIDLDGTTLRSSATGEVHDQTLAAIKRAQDEGHIVCILTGRPW</sequence>
<dbReference type="KEGG" id="medw:NCTC10132_01398"/>
<dbReference type="SUPFAM" id="SSF56784">
    <property type="entry name" value="HAD-like"/>
    <property type="match status" value="1"/>
</dbReference>
<feature type="non-terminal residue" evidence="1">
    <location>
        <position position="51"/>
    </location>
</feature>
<dbReference type="Gene3D" id="3.40.50.1000">
    <property type="entry name" value="HAD superfamily/HAD-like"/>
    <property type="match status" value="1"/>
</dbReference>
<dbReference type="InterPro" id="IPR036412">
    <property type="entry name" value="HAD-like_sf"/>
</dbReference>
<dbReference type="Pfam" id="PF08282">
    <property type="entry name" value="Hydrolase_3"/>
    <property type="match status" value="1"/>
</dbReference>
<evidence type="ECO:0000313" key="1">
    <source>
        <dbReference type="EMBL" id="SYV98026.1"/>
    </source>
</evidence>
<accession>A0A3B0Q5N3</accession>